<dbReference type="OrthoDB" id="125341at2759"/>
<dbReference type="GeneID" id="36408950"/>
<dbReference type="EMBL" id="CCYD01000007">
    <property type="protein sequence ID" value="CEG35139.1"/>
    <property type="molecule type" value="Genomic_DNA"/>
</dbReference>
<sequence>MVNLSQQLAACADTSAVIAELGALVTSLTCFQDREKAINDIVAILTTSEERWTSVVMTLLSDLSKDSLEREVQLVLLDGLLSWMTPDKMHLNHKVMQILLQYLRIATTNLGNDEGGKRWLKWGNKVLALVHHNASFIANLDPSKDGSKTEKESLGWTDCIVNIVLMLMELHNKLEERDDGPPDLKVETFVWKNVAKLATAFGPILTTSCSSNEAAKENDKEEHGAKRFNVDEILGAVVTSVERSAGQMLCNLNSHTTTPPDIGVLKFFKLYWRAFLRLISSLVENLQYELENCVLALVNVTATLLYVERHNLVPFNAKQDLRSMLDQALELAEMLADGTVYDKSPDSISKLLWYPADDMVRAVGQRQPIETFKNNIEKTTRWGHLLLLTAFAGSMTKQLSSIAQSEKPPNNNLKKAVEVAKLFARYRECALIDETSSSVEPLKMFTDLILQYFLSFEDIVELQLLLLKQTLYPDWMQRTLCWDIWRELLCFCWDETLSAHTLQMLLKLTQWDIDNVDTSFILASGVEEEVLQLIAFVYSDLPKSLKDMCMDRVTSVIDLISTEGPGHHFDLRMASKLQLLEKLVAVHFLEEYNGQQKNEWIAKYLPVCFECCGTILELMSSKKSSYTTRRESLFGMMRVLDLCLLVLRAVMDDNGLDQNDIEELSVIVARIATEALSQLAKHSQLAISHLLCAQIGNHRSSRKTKLEKAEAHSFERALESSLYLLSKLGSIIKANRKNQCVQLLKDLLIIVENTHNSPDAVSRRFLFNIAQFVDSVLFDMQVASGDMPVVWQLLLSLFQSLICVQRTAGCHIPNSALLQSVAFAAVYKLLTHSNIVELVDASPSALFLGDSRQSFIEYVEMRKLNSEGIIKFMKKASLSSLQSLKNCQDSLFDSFRDRFPDESNGSRDESSRNNVLASKRSVDDQLEGLPEKRRKLTHFVALCQEIESSISSMNDEAAVTILSGDEIENATVILDRLLSKISTQVL</sequence>
<evidence type="ECO:0000313" key="2">
    <source>
        <dbReference type="Proteomes" id="UP000054928"/>
    </source>
</evidence>
<dbReference type="Proteomes" id="UP000054928">
    <property type="component" value="Unassembled WGS sequence"/>
</dbReference>
<organism evidence="1 2">
    <name type="scientific">Plasmopara halstedii</name>
    <name type="common">Downy mildew of sunflower</name>
    <dbReference type="NCBI Taxonomy" id="4781"/>
    <lineage>
        <taxon>Eukaryota</taxon>
        <taxon>Sar</taxon>
        <taxon>Stramenopiles</taxon>
        <taxon>Oomycota</taxon>
        <taxon>Peronosporomycetes</taxon>
        <taxon>Peronosporales</taxon>
        <taxon>Peronosporaceae</taxon>
        <taxon>Plasmopara</taxon>
    </lineage>
</organism>
<dbReference type="AlphaFoldDB" id="A0A0N7L381"/>
<protein>
    <submittedName>
        <fullName evidence="1">Uncharacterized protein</fullName>
    </submittedName>
</protein>
<keyword evidence="2" id="KW-1185">Reference proteome</keyword>
<evidence type="ECO:0000313" key="1">
    <source>
        <dbReference type="EMBL" id="CEG35139.1"/>
    </source>
</evidence>
<reference evidence="2" key="1">
    <citation type="submission" date="2014-09" db="EMBL/GenBank/DDBJ databases">
        <authorList>
            <person name="Sharma Rahul"/>
            <person name="Thines Marco"/>
        </authorList>
    </citation>
    <scope>NUCLEOTIDE SEQUENCE [LARGE SCALE GENOMIC DNA]</scope>
</reference>
<name>A0A0N7L381_PLAHL</name>
<dbReference type="RefSeq" id="XP_024571508.1">
    <property type="nucleotide sequence ID" value="XM_024728358.1"/>
</dbReference>
<proteinExistence type="predicted"/>
<dbReference type="OMA" id="ELLCFCW"/>
<accession>A0A0N7L381</accession>